<evidence type="ECO:0000313" key="1">
    <source>
        <dbReference type="EMBL" id="HFX13010.1"/>
    </source>
</evidence>
<dbReference type="GO" id="GO:0008270">
    <property type="term" value="F:zinc ion binding"/>
    <property type="evidence" value="ECO:0007669"/>
    <property type="project" value="InterPro"/>
</dbReference>
<sequence>MWKKVTLSIFLIILFLSPALSWSAHREMTEIILKDLDWLKKYRDITVTAYTYHDTSPYNPSYIIPYRGEKIGDKIDAITIITRYVTEPDMGMDENINLNSMQKLTGGSSGWRHQYYILFGGTLKLGEAPKRIIHFWNLAKEAFQKNDYYWGFRFFAYSLHYLQDLTQPFHAYPMPLGNAIVNIFNLEKLIAQGENHHYTLEDYQEWQIINKNPIYIQTIKKAQPHKVDNPEEAGIKAAWEARKDAGKLWEIQSKYFPRINDNKNYKAPKELFSKPSQLREEYDKIILHNLENFAGWTKGYLEFLKITLDKLNEVSGK</sequence>
<protein>
    <recommendedName>
        <fullName evidence="2">Phospholipase</fullName>
    </recommendedName>
</protein>
<dbReference type="InterPro" id="IPR008947">
    <property type="entry name" value="PLipase_C/P1_nuclease_dom_sf"/>
</dbReference>
<dbReference type="EMBL" id="DTIN01000009">
    <property type="protein sequence ID" value="HFX13010.1"/>
    <property type="molecule type" value="Genomic_DNA"/>
</dbReference>
<dbReference type="GO" id="GO:0004629">
    <property type="term" value="F:phospholipase C activity"/>
    <property type="evidence" value="ECO:0007669"/>
    <property type="project" value="InterPro"/>
</dbReference>
<dbReference type="SUPFAM" id="SSF48537">
    <property type="entry name" value="Phospholipase C/P1 nuclease"/>
    <property type="match status" value="1"/>
</dbReference>
<dbReference type="CDD" id="cd11009">
    <property type="entry name" value="Zn_dep_PLPC"/>
    <property type="match status" value="1"/>
</dbReference>
<accession>A0A7C3MH84</accession>
<dbReference type="InterPro" id="IPR001531">
    <property type="entry name" value="Zn_PLipaseC"/>
</dbReference>
<gene>
    <name evidence="1" type="ORF">ENW00_02490</name>
</gene>
<dbReference type="Gene3D" id="1.10.575.10">
    <property type="entry name" value="P1 Nuclease"/>
    <property type="match status" value="1"/>
</dbReference>
<comment type="caution">
    <text evidence="1">The sequence shown here is derived from an EMBL/GenBank/DDBJ whole genome shotgun (WGS) entry which is preliminary data.</text>
</comment>
<dbReference type="AlphaFoldDB" id="A0A7C3MH84"/>
<reference evidence="1" key="1">
    <citation type="journal article" date="2020" name="mSystems">
        <title>Genome- and Community-Level Interaction Insights into Carbon Utilization and Element Cycling Functions of Hydrothermarchaeota in Hydrothermal Sediment.</title>
        <authorList>
            <person name="Zhou Z."/>
            <person name="Liu Y."/>
            <person name="Xu W."/>
            <person name="Pan J."/>
            <person name="Luo Z.H."/>
            <person name="Li M."/>
        </authorList>
    </citation>
    <scope>NUCLEOTIDE SEQUENCE [LARGE SCALE GENOMIC DNA]</scope>
    <source>
        <strain evidence="1">SpSt-81</strain>
    </source>
</reference>
<evidence type="ECO:0008006" key="2">
    <source>
        <dbReference type="Google" id="ProtNLM"/>
    </source>
</evidence>
<organism evidence="1">
    <name type="scientific">Dictyoglomus thermophilum</name>
    <dbReference type="NCBI Taxonomy" id="14"/>
    <lineage>
        <taxon>Bacteria</taxon>
        <taxon>Pseudomonadati</taxon>
        <taxon>Dictyoglomota</taxon>
        <taxon>Dictyoglomia</taxon>
        <taxon>Dictyoglomales</taxon>
        <taxon>Dictyoglomaceae</taxon>
        <taxon>Dictyoglomus</taxon>
    </lineage>
</organism>
<name>A0A7C3MH84_DICTH</name>
<proteinExistence type="predicted"/>